<name>A0A1G2PEQ0_9BACT</name>
<dbReference type="Gene3D" id="2.60.120.10">
    <property type="entry name" value="Jelly Rolls"/>
    <property type="match status" value="1"/>
</dbReference>
<dbReference type="InterPro" id="IPR011051">
    <property type="entry name" value="RmlC_Cupin_sf"/>
</dbReference>
<dbReference type="EMBL" id="MHSR01000022">
    <property type="protein sequence ID" value="OHA46062.1"/>
    <property type="molecule type" value="Genomic_DNA"/>
</dbReference>
<sequence>MKLLFQRYSIKEIQAQNFLMHPAELRDFIDFEVRRVYYTTQPKGNSGAHCHMEEKEFFVLIQGTCTAIIDQGNGIEEMPLGVNDAIYVGNYVWHGFKDFSSDAVLLALSSTNYRSDRSDYMEDYAAYQEIIKKT</sequence>
<gene>
    <name evidence="2" type="ORF">A2828_01060</name>
</gene>
<dbReference type="AlphaFoldDB" id="A0A1G2PEQ0"/>
<dbReference type="Pfam" id="PF05523">
    <property type="entry name" value="FdtA"/>
    <property type="match status" value="1"/>
</dbReference>
<evidence type="ECO:0000313" key="3">
    <source>
        <dbReference type="Proteomes" id="UP000178869"/>
    </source>
</evidence>
<feature type="domain" description="Sugar 3,4-ketoisomerase QdtA cupin" evidence="1">
    <location>
        <begin position="19"/>
        <end position="131"/>
    </location>
</feature>
<dbReference type="InterPro" id="IPR008894">
    <property type="entry name" value="QdtA_cupin_dom"/>
</dbReference>
<proteinExistence type="predicted"/>
<organism evidence="2 3">
    <name type="scientific">Candidatus Terrybacteria bacterium RIFCSPHIGHO2_01_FULL_43_35</name>
    <dbReference type="NCBI Taxonomy" id="1802361"/>
    <lineage>
        <taxon>Bacteria</taxon>
        <taxon>Candidatus Terryibacteriota</taxon>
    </lineage>
</organism>
<accession>A0A1G2PEQ0</accession>
<dbReference type="InterPro" id="IPR014710">
    <property type="entry name" value="RmlC-like_jellyroll"/>
</dbReference>
<dbReference type="SUPFAM" id="SSF51182">
    <property type="entry name" value="RmlC-like cupins"/>
    <property type="match status" value="1"/>
</dbReference>
<dbReference type="CDD" id="cd20292">
    <property type="entry name" value="cupin_QdtA-like"/>
    <property type="match status" value="1"/>
</dbReference>
<dbReference type="Proteomes" id="UP000178869">
    <property type="component" value="Unassembled WGS sequence"/>
</dbReference>
<comment type="caution">
    <text evidence="2">The sequence shown here is derived from an EMBL/GenBank/DDBJ whole genome shotgun (WGS) entry which is preliminary data.</text>
</comment>
<protein>
    <recommendedName>
        <fullName evidence="1">Sugar 3,4-ketoisomerase QdtA cupin domain-containing protein</fullName>
    </recommendedName>
</protein>
<evidence type="ECO:0000259" key="1">
    <source>
        <dbReference type="Pfam" id="PF05523"/>
    </source>
</evidence>
<evidence type="ECO:0000313" key="2">
    <source>
        <dbReference type="EMBL" id="OHA46062.1"/>
    </source>
</evidence>
<reference evidence="2 3" key="1">
    <citation type="journal article" date="2016" name="Nat. Commun.">
        <title>Thousands of microbial genomes shed light on interconnected biogeochemical processes in an aquifer system.</title>
        <authorList>
            <person name="Anantharaman K."/>
            <person name="Brown C.T."/>
            <person name="Hug L.A."/>
            <person name="Sharon I."/>
            <person name="Castelle C.J."/>
            <person name="Probst A.J."/>
            <person name="Thomas B.C."/>
            <person name="Singh A."/>
            <person name="Wilkins M.J."/>
            <person name="Karaoz U."/>
            <person name="Brodie E.L."/>
            <person name="Williams K.H."/>
            <person name="Hubbard S.S."/>
            <person name="Banfield J.F."/>
        </authorList>
    </citation>
    <scope>NUCLEOTIDE SEQUENCE [LARGE SCALE GENOMIC DNA]</scope>
</reference>